<reference evidence="3" key="1">
    <citation type="submission" date="2022-06" db="EMBL/GenBank/DDBJ databases">
        <title>Ornithinimicrobium JY.X270.</title>
        <authorList>
            <person name="Huang Y."/>
        </authorList>
    </citation>
    <scope>NUCLEOTIDE SEQUENCE</scope>
    <source>
        <strain evidence="3">JY.X270</strain>
    </source>
</reference>
<evidence type="ECO:0000259" key="2">
    <source>
        <dbReference type="Pfam" id="PF03992"/>
    </source>
</evidence>
<sequence length="190" mass="21468">MSQSDHSQTGVTRIARRKVRPGHESAYEELVREMFVLMKRHQGFLGADIIPPEPDSSVYQVVVNFGSEGGLAEWDASIDRREIFARMRAHAEGEPEHRRLNALEEWFVGPSVPEHTRPPRWKTAVVTWLGIWPLASVILYFLTPLWDRLGLPFLVMTAINVVLIVGAMVYLVAPVLTKLMKGFLVGRPQG</sequence>
<keyword evidence="4" id="KW-1185">Reference proteome</keyword>
<keyword evidence="1" id="KW-1133">Transmembrane helix</keyword>
<dbReference type="GO" id="GO:0004497">
    <property type="term" value="F:monooxygenase activity"/>
    <property type="evidence" value="ECO:0007669"/>
    <property type="project" value="UniProtKB-KW"/>
</dbReference>
<feature type="transmembrane region" description="Helical" evidence="1">
    <location>
        <begin position="125"/>
        <end position="143"/>
    </location>
</feature>
<evidence type="ECO:0000256" key="1">
    <source>
        <dbReference type="SAM" id="Phobius"/>
    </source>
</evidence>
<dbReference type="Pfam" id="PF03992">
    <property type="entry name" value="ABM"/>
    <property type="match status" value="1"/>
</dbReference>
<dbReference type="PANTHER" id="PTHR40057">
    <property type="entry name" value="SLR1162 PROTEIN"/>
    <property type="match status" value="1"/>
</dbReference>
<dbReference type="InterPro" id="IPR007138">
    <property type="entry name" value="ABM_dom"/>
</dbReference>
<keyword evidence="3" id="KW-0503">Monooxygenase</keyword>
<feature type="transmembrane region" description="Helical" evidence="1">
    <location>
        <begin position="149"/>
        <end position="173"/>
    </location>
</feature>
<dbReference type="PANTHER" id="PTHR40057:SF1">
    <property type="entry name" value="SLR1162 PROTEIN"/>
    <property type="match status" value="1"/>
</dbReference>
<dbReference type="Gene3D" id="3.30.70.100">
    <property type="match status" value="1"/>
</dbReference>
<accession>A0ABY4YK34</accession>
<dbReference type="Proteomes" id="UP001056535">
    <property type="component" value="Chromosome"/>
</dbReference>
<keyword evidence="3" id="KW-0560">Oxidoreductase</keyword>
<gene>
    <name evidence="3" type="ORF">NF557_04260</name>
</gene>
<protein>
    <submittedName>
        <fullName evidence="3">Antibiotic biosynthesis monooxygenase</fullName>
    </submittedName>
</protein>
<keyword evidence="1" id="KW-0472">Membrane</keyword>
<dbReference type="SUPFAM" id="SSF54909">
    <property type="entry name" value="Dimeric alpha+beta barrel"/>
    <property type="match status" value="1"/>
</dbReference>
<evidence type="ECO:0000313" key="3">
    <source>
        <dbReference type="EMBL" id="USQ77137.1"/>
    </source>
</evidence>
<dbReference type="RefSeq" id="WP_252621947.1">
    <property type="nucleotide sequence ID" value="NZ_CP099490.1"/>
</dbReference>
<dbReference type="InterPro" id="IPR038762">
    <property type="entry name" value="ABM_predict"/>
</dbReference>
<name>A0ABY4YK34_9MICO</name>
<dbReference type="InterPro" id="IPR011008">
    <property type="entry name" value="Dimeric_a/b-barrel"/>
</dbReference>
<dbReference type="EMBL" id="CP099490">
    <property type="protein sequence ID" value="USQ77137.1"/>
    <property type="molecule type" value="Genomic_DNA"/>
</dbReference>
<evidence type="ECO:0000313" key="4">
    <source>
        <dbReference type="Proteomes" id="UP001056535"/>
    </source>
</evidence>
<organism evidence="3 4">
    <name type="scientific">Ornithinimicrobium cryptoxanthini</name>
    <dbReference type="NCBI Taxonomy" id="2934161"/>
    <lineage>
        <taxon>Bacteria</taxon>
        <taxon>Bacillati</taxon>
        <taxon>Actinomycetota</taxon>
        <taxon>Actinomycetes</taxon>
        <taxon>Micrococcales</taxon>
        <taxon>Ornithinimicrobiaceae</taxon>
        <taxon>Ornithinimicrobium</taxon>
    </lineage>
</organism>
<feature type="domain" description="ABM" evidence="2">
    <location>
        <begin position="11"/>
        <end position="78"/>
    </location>
</feature>
<keyword evidence="1" id="KW-0812">Transmembrane</keyword>
<proteinExistence type="predicted"/>